<keyword evidence="9 16" id="KW-0067">ATP-binding</keyword>
<dbReference type="PROSITE" id="PS50893">
    <property type="entry name" value="ABC_TRANSPORTER_2"/>
    <property type="match status" value="2"/>
</dbReference>
<dbReference type="InterPro" id="IPR027417">
    <property type="entry name" value="P-loop_NTPase"/>
</dbReference>
<dbReference type="InterPro" id="IPR017871">
    <property type="entry name" value="ABC_transporter-like_CS"/>
</dbReference>
<dbReference type="OrthoDB" id="2110130at2759"/>
<dbReference type="GO" id="GO:0005635">
    <property type="term" value="C:nuclear envelope"/>
    <property type="evidence" value="ECO:0007669"/>
    <property type="project" value="UniProtKB-SubCell"/>
</dbReference>
<evidence type="ECO:0000256" key="12">
    <source>
        <dbReference type="ARBA" id="ARBA00073921"/>
    </source>
</evidence>
<dbReference type="CDD" id="cd03221">
    <property type="entry name" value="ABCF_EF-3"/>
    <property type="match status" value="2"/>
</dbReference>
<dbReference type="FunFam" id="3.40.50.300:FF:000472">
    <property type="entry name" value="ATP-binding cassette, sub-family F (GCN20), member 1"/>
    <property type="match status" value="1"/>
</dbReference>
<evidence type="ECO:0000256" key="13">
    <source>
        <dbReference type="SAM" id="Coils"/>
    </source>
</evidence>
<dbReference type="AlphaFoldDB" id="T2M9B1"/>
<feature type="region of interest" description="Disordered" evidence="14">
    <location>
        <begin position="1"/>
        <end position="124"/>
    </location>
</feature>
<name>T2M9B1_HYDVU</name>
<feature type="compositionally biased region" description="Basic residues" evidence="14">
    <location>
        <begin position="67"/>
        <end position="77"/>
    </location>
</feature>
<feature type="coiled-coil region" evidence="13">
    <location>
        <begin position="447"/>
        <end position="474"/>
    </location>
</feature>
<sequence>VGMGKKKNSKDDDDTVDTSEEVKSKSAKVNKKKVNKLESLKQAIGENSDDETKSEGQKNSVTEVKNKKVRGGKKKKELLKNIDKEDLDKEQQKESEEEDDNMTKKIKKRRGKKPVVEVTDEMREMEIKEAAEQRYDYDSEEEKEVTKDSLIEETVDKNVPQLSRKEKKKAAKQAKYNAESAEMEGDGSQFSISQQESSLKGAVLENATDIKIEKFSIAARGKDLFVNASLNITQGRRYGLVGPNGMGKTTLLVHIARNKLAIPPNIDVLLCEQDIQVDDTPAVEMVLKADKKRLQLLAEEKHLLETINSKNEKVSDAANLRLKEVYVELDAIGADKAESRARRILSGLGFTTEMQSRPTKNFSGGWRMRVSLARALFVEPTLLLLDEPTNHLDLNAVIWLDNYLQQWKKTLLVVSHDQHFLDNLCTDIIHLDQQKLFYYKGNYSSFKKMYKQKLREHEKAYEKQEKQIKALKASGKSSKVAEAQAKVTTSRKKEKNMSKKELEEASTQQAELLFRPKEYKVKFTFKSPPPLNPPILGLKNASFGYEGQPLLFKNIEFGLDMSSRIAIVGPNGVGKSTILKLLTGQLNLVEGELIRNSRLRIGFYNQHSSDQLTLHETSVEYLQRNFNMDYQDSRKLLGRFGLAGHAHTIQIRDLSGGQKSRVALADMACREPDIIILDEPTNNLDIESIDALAEAINDFKGGVIIVSHDARLILETNCQLWVVENKTMEEIDGDFEDYRKEILESLGEQVVHHSTK</sequence>
<keyword evidence="13" id="KW-0175">Coiled coil</keyword>
<dbReference type="EMBL" id="HAAD01002404">
    <property type="protein sequence ID" value="CDG68636.1"/>
    <property type="molecule type" value="mRNA"/>
</dbReference>
<dbReference type="Pfam" id="PF12848">
    <property type="entry name" value="ABC_tran_Xtn"/>
    <property type="match status" value="1"/>
</dbReference>
<dbReference type="InterPro" id="IPR032781">
    <property type="entry name" value="ABC_tran_Xtn"/>
</dbReference>
<dbReference type="InterPro" id="IPR050611">
    <property type="entry name" value="ABCF"/>
</dbReference>
<accession>T2M9B1</accession>
<keyword evidence="10" id="KW-0010">Activator</keyword>
<feature type="non-terminal residue" evidence="16">
    <location>
        <position position="1"/>
    </location>
</feature>
<feature type="compositionally biased region" description="Basic and acidic residues" evidence="14">
    <location>
        <begin position="78"/>
        <end position="94"/>
    </location>
</feature>
<dbReference type="InterPro" id="IPR003593">
    <property type="entry name" value="AAA+_ATPase"/>
</dbReference>
<comment type="subcellular location">
    <subcellularLocation>
        <location evidence="2">Cytoplasm</location>
    </subcellularLocation>
    <subcellularLocation>
        <location evidence="1">Nucleus envelope</location>
    </subcellularLocation>
    <subcellularLocation>
        <location evidence="3">Nucleus</location>
        <location evidence="3">Nucleoplasm</location>
    </subcellularLocation>
</comment>
<evidence type="ECO:0000256" key="11">
    <source>
        <dbReference type="ARBA" id="ARBA00023242"/>
    </source>
</evidence>
<evidence type="ECO:0000313" key="16">
    <source>
        <dbReference type="EMBL" id="CDG68636.1"/>
    </source>
</evidence>
<feature type="domain" description="ABC transporter" evidence="15">
    <location>
        <begin position="536"/>
        <end position="750"/>
    </location>
</feature>
<evidence type="ECO:0000256" key="9">
    <source>
        <dbReference type="ARBA" id="ARBA00022840"/>
    </source>
</evidence>
<evidence type="ECO:0000256" key="7">
    <source>
        <dbReference type="ARBA" id="ARBA00022737"/>
    </source>
</evidence>
<dbReference type="PROSITE" id="PS00211">
    <property type="entry name" value="ABC_TRANSPORTER_1"/>
    <property type="match status" value="2"/>
</dbReference>
<dbReference type="Pfam" id="PF00005">
    <property type="entry name" value="ABC_tran"/>
    <property type="match status" value="2"/>
</dbReference>
<evidence type="ECO:0000256" key="2">
    <source>
        <dbReference type="ARBA" id="ARBA00004496"/>
    </source>
</evidence>
<evidence type="ECO:0000256" key="8">
    <source>
        <dbReference type="ARBA" id="ARBA00022741"/>
    </source>
</evidence>
<dbReference type="PANTHER" id="PTHR19211">
    <property type="entry name" value="ATP-BINDING TRANSPORT PROTEIN-RELATED"/>
    <property type="match status" value="1"/>
</dbReference>
<evidence type="ECO:0000256" key="14">
    <source>
        <dbReference type="SAM" id="MobiDB-lite"/>
    </source>
</evidence>
<feature type="domain" description="ABC transporter" evidence="15">
    <location>
        <begin position="210"/>
        <end position="458"/>
    </location>
</feature>
<organism evidence="16">
    <name type="scientific">Hydra vulgaris</name>
    <name type="common">Hydra</name>
    <name type="synonym">Hydra attenuata</name>
    <dbReference type="NCBI Taxonomy" id="6087"/>
    <lineage>
        <taxon>Eukaryota</taxon>
        <taxon>Metazoa</taxon>
        <taxon>Cnidaria</taxon>
        <taxon>Hydrozoa</taxon>
        <taxon>Hydroidolina</taxon>
        <taxon>Anthoathecata</taxon>
        <taxon>Aplanulata</taxon>
        <taxon>Hydridae</taxon>
        <taxon>Hydra</taxon>
    </lineage>
</organism>
<dbReference type="Gene3D" id="3.40.50.300">
    <property type="entry name" value="P-loop containing nucleotide triphosphate hydrolases"/>
    <property type="match status" value="2"/>
</dbReference>
<dbReference type="InterPro" id="IPR003439">
    <property type="entry name" value="ABC_transporter-like_ATP-bd"/>
</dbReference>
<keyword evidence="11" id="KW-0539">Nucleus</keyword>
<dbReference type="PANTHER" id="PTHR19211:SF14">
    <property type="entry name" value="ATP-BINDING CASSETTE SUB-FAMILY F MEMBER 1"/>
    <property type="match status" value="1"/>
</dbReference>
<dbReference type="FunFam" id="3.40.50.300:FF:000471">
    <property type="entry name" value="ATP-binding cassette, sub-family F (GCN20), member 1"/>
    <property type="match status" value="1"/>
</dbReference>
<dbReference type="SMART" id="SM00382">
    <property type="entry name" value="AAA"/>
    <property type="match status" value="2"/>
</dbReference>
<dbReference type="GO" id="GO:0016887">
    <property type="term" value="F:ATP hydrolysis activity"/>
    <property type="evidence" value="ECO:0007669"/>
    <property type="project" value="InterPro"/>
</dbReference>
<feature type="region of interest" description="Disordered" evidence="14">
    <location>
        <begin position="481"/>
        <end position="502"/>
    </location>
</feature>
<evidence type="ECO:0000256" key="4">
    <source>
        <dbReference type="ARBA" id="ARBA00011054"/>
    </source>
</evidence>
<gene>
    <name evidence="16" type="primary">ABCF1</name>
</gene>
<keyword evidence="6" id="KW-0597">Phosphoprotein</keyword>
<keyword evidence="8" id="KW-0547">Nucleotide-binding</keyword>
<evidence type="ECO:0000256" key="6">
    <source>
        <dbReference type="ARBA" id="ARBA00022553"/>
    </source>
</evidence>
<proteinExistence type="evidence at transcript level"/>
<protein>
    <recommendedName>
        <fullName evidence="12">ATP-binding cassette sub-family F member 1</fullName>
    </recommendedName>
</protein>
<evidence type="ECO:0000256" key="5">
    <source>
        <dbReference type="ARBA" id="ARBA00022490"/>
    </source>
</evidence>
<dbReference type="GO" id="GO:0005654">
    <property type="term" value="C:nucleoplasm"/>
    <property type="evidence" value="ECO:0007669"/>
    <property type="project" value="UniProtKB-SubCell"/>
</dbReference>
<evidence type="ECO:0000259" key="15">
    <source>
        <dbReference type="PROSITE" id="PS50893"/>
    </source>
</evidence>
<keyword evidence="5" id="KW-0963">Cytoplasm</keyword>
<evidence type="ECO:0000256" key="10">
    <source>
        <dbReference type="ARBA" id="ARBA00023159"/>
    </source>
</evidence>
<keyword evidence="7" id="KW-0677">Repeat</keyword>
<evidence type="ECO:0000256" key="3">
    <source>
        <dbReference type="ARBA" id="ARBA00004642"/>
    </source>
</evidence>
<comment type="similarity">
    <text evidence="4">Belongs to the ABC transporter superfamily. ABCF family. EF3 subfamily.</text>
</comment>
<feature type="compositionally biased region" description="Basic residues" evidence="14">
    <location>
        <begin position="25"/>
        <end position="34"/>
    </location>
</feature>
<evidence type="ECO:0000256" key="1">
    <source>
        <dbReference type="ARBA" id="ARBA00004259"/>
    </source>
</evidence>
<dbReference type="SUPFAM" id="SSF52540">
    <property type="entry name" value="P-loop containing nucleoside triphosphate hydrolases"/>
    <property type="match status" value="2"/>
</dbReference>
<dbReference type="GO" id="GO:0005524">
    <property type="term" value="F:ATP binding"/>
    <property type="evidence" value="ECO:0007669"/>
    <property type="project" value="UniProtKB-KW"/>
</dbReference>
<reference evidence="16" key="1">
    <citation type="journal article" date="2013" name="Genome Biol. Evol.">
        <title>Punctuated emergences of genetic and phenotypic innovations in eumetazoan, bilaterian, euteleostome, and hominidae ancestors.</title>
        <authorList>
            <person name="Wenger Y."/>
            <person name="Galliot B."/>
        </authorList>
    </citation>
    <scope>NUCLEOTIDE SEQUENCE</scope>
    <source>
        <tissue evidence="16">Whole animals</tissue>
    </source>
</reference>
<dbReference type="GO" id="GO:0005737">
    <property type="term" value="C:cytoplasm"/>
    <property type="evidence" value="ECO:0007669"/>
    <property type="project" value="UniProtKB-SubCell"/>
</dbReference>
<feature type="compositionally biased region" description="Basic residues" evidence="14">
    <location>
        <begin position="104"/>
        <end position="113"/>
    </location>
</feature>